<dbReference type="EMBL" id="ASHX02000001">
    <property type="protein sequence ID" value="OEJ94944.1"/>
    <property type="molecule type" value="Genomic_DNA"/>
</dbReference>
<dbReference type="Proteomes" id="UP000095329">
    <property type="component" value="Unassembled WGS sequence"/>
</dbReference>
<sequence>MSEDWTVGYWTPAHAAVEQEDTGTLARLLAEGVDPDEVCGGLTLLTHAIDAEGDGTLQSRTPLTVHTTAVLLAFGADPELPDPDGRTPMAVACHYGHGPAIGLLRAHIERRATEGRGARRAFRPSGRPSTGR</sequence>
<gene>
    <name evidence="1" type="ORF">J116_011045</name>
</gene>
<organism evidence="1 2">
    <name type="scientific">Streptomyces thermolilacinus SPC6</name>
    <dbReference type="NCBI Taxonomy" id="1306406"/>
    <lineage>
        <taxon>Bacteria</taxon>
        <taxon>Bacillati</taxon>
        <taxon>Actinomycetota</taxon>
        <taxon>Actinomycetes</taxon>
        <taxon>Kitasatosporales</taxon>
        <taxon>Streptomycetaceae</taxon>
        <taxon>Streptomyces</taxon>
    </lineage>
</organism>
<dbReference type="OrthoDB" id="1438637at2"/>
<reference evidence="1 2" key="1">
    <citation type="journal article" date="2013" name="Genome Announc.">
        <title>Genome Sequence of Streptomyces violaceusniger Strain SPC6, a Halotolerant Streptomycete That Exhibits Rapid Growth and Development.</title>
        <authorList>
            <person name="Chen X."/>
            <person name="Zhang B."/>
            <person name="Zhang W."/>
            <person name="Wu X."/>
            <person name="Zhang M."/>
            <person name="Chen T."/>
            <person name="Liu G."/>
            <person name="Dyson P."/>
        </authorList>
    </citation>
    <scope>NUCLEOTIDE SEQUENCE [LARGE SCALE GENOMIC DNA]</scope>
    <source>
        <strain evidence="1 2">SPC6</strain>
    </source>
</reference>
<name>A0A1D3DRJ6_9ACTN</name>
<accession>A0A1D3DRJ6</accession>
<comment type="caution">
    <text evidence="1">The sequence shown here is derived from an EMBL/GenBank/DDBJ whole genome shotgun (WGS) entry which is preliminary data.</text>
</comment>
<dbReference type="Gene3D" id="1.25.40.20">
    <property type="entry name" value="Ankyrin repeat-containing domain"/>
    <property type="match status" value="1"/>
</dbReference>
<dbReference type="AlphaFoldDB" id="A0A1D3DRJ6"/>
<evidence type="ECO:0000313" key="2">
    <source>
        <dbReference type="Proteomes" id="UP000095329"/>
    </source>
</evidence>
<dbReference type="eggNOG" id="ENOG5031M12">
    <property type="taxonomic scope" value="Bacteria"/>
</dbReference>
<protein>
    <submittedName>
        <fullName evidence="1">Uncharacterized protein</fullName>
    </submittedName>
</protein>
<keyword evidence="2" id="KW-1185">Reference proteome</keyword>
<dbReference type="RefSeq" id="WP_023587131.1">
    <property type="nucleotide sequence ID" value="NZ_ASHX02000001.1"/>
</dbReference>
<dbReference type="InterPro" id="IPR036770">
    <property type="entry name" value="Ankyrin_rpt-contain_sf"/>
</dbReference>
<proteinExistence type="predicted"/>
<dbReference type="STRING" id="1306406.J116_011045"/>
<evidence type="ECO:0000313" key="1">
    <source>
        <dbReference type="EMBL" id="OEJ94944.1"/>
    </source>
</evidence>
<dbReference type="SUPFAM" id="SSF48403">
    <property type="entry name" value="Ankyrin repeat"/>
    <property type="match status" value="1"/>
</dbReference>